<protein>
    <submittedName>
        <fullName evidence="1">Uncharacterized protein</fullName>
    </submittedName>
</protein>
<gene>
    <name evidence="1" type="ORF">I553_3697</name>
</gene>
<proteinExistence type="predicted"/>
<name>X7YSX5_MYCXE</name>
<accession>X7YSX5</accession>
<sequence>MLSHLRADDVAATQAAVFGLVGEGAGAEFLSWVATADLPDPDAVIADPARVDWAGERPTGYGRCWPGDHAGRAARRRRGVAQGVGPLVACAKPKSVDGSGDLIGV</sequence>
<dbReference type="AlphaFoldDB" id="X7YSX5"/>
<reference evidence="1" key="1">
    <citation type="submission" date="2014-01" db="EMBL/GenBank/DDBJ databases">
        <authorList>
            <person name="Brown-Elliot B."/>
            <person name="Wallace R."/>
            <person name="Lenaerts A."/>
            <person name="Ordway D."/>
            <person name="DeGroote M.A."/>
            <person name="Parker T."/>
            <person name="Sizemore C."/>
            <person name="Tallon L.J."/>
            <person name="Sadzewicz L.K."/>
            <person name="Sengamalay N."/>
            <person name="Fraser C.M."/>
            <person name="Hine E."/>
            <person name="Shefchek K.A."/>
            <person name="Das S.P."/>
            <person name="Tettelin H."/>
        </authorList>
    </citation>
    <scope>NUCLEOTIDE SEQUENCE [LARGE SCALE GENOMIC DNA]</scope>
    <source>
        <strain evidence="1">4042</strain>
    </source>
</reference>
<dbReference type="EMBL" id="JAOB01000089">
    <property type="protein sequence ID" value="EUA09613.1"/>
    <property type="molecule type" value="Genomic_DNA"/>
</dbReference>
<dbReference type="PATRIC" id="fig|1299334.3.peg.9135"/>
<comment type="caution">
    <text evidence="1">The sequence shown here is derived from an EMBL/GenBank/DDBJ whole genome shotgun (WGS) entry which is preliminary data.</text>
</comment>
<evidence type="ECO:0000313" key="1">
    <source>
        <dbReference type="EMBL" id="EUA09613.1"/>
    </source>
</evidence>
<organism evidence="1">
    <name type="scientific">Mycobacterium xenopi 4042</name>
    <dbReference type="NCBI Taxonomy" id="1299334"/>
    <lineage>
        <taxon>Bacteria</taxon>
        <taxon>Bacillati</taxon>
        <taxon>Actinomycetota</taxon>
        <taxon>Actinomycetes</taxon>
        <taxon>Mycobacteriales</taxon>
        <taxon>Mycobacteriaceae</taxon>
        <taxon>Mycobacterium</taxon>
    </lineage>
</organism>